<name>A0A0N9MTL3_AEGSE</name>
<dbReference type="AlphaFoldDB" id="A0A0N9MTL3"/>
<feature type="compositionally biased region" description="Polar residues" evidence="1">
    <location>
        <begin position="81"/>
        <end position="91"/>
    </location>
</feature>
<sequence length="91" mass="10537">MKTFIIFVLLAMAMSIASATRQLSPRGKELQTQQQQFPQQQFPQPQQSPQQPQQQFPQQQFPIPYPPQQQSQEASPYQQYHNNNNHLGATL</sequence>
<dbReference type="EMBL" id="KR077904">
    <property type="protein sequence ID" value="ALG75807.1"/>
    <property type="molecule type" value="mRNA"/>
</dbReference>
<accession>A0A0N9MTL3</accession>
<feature type="compositionally biased region" description="Low complexity" evidence="1">
    <location>
        <begin position="31"/>
        <end position="80"/>
    </location>
</feature>
<proteinExistence type="evidence at transcript level"/>
<feature type="chain" id="PRO_5006037758" evidence="2">
    <location>
        <begin position="20"/>
        <end position="91"/>
    </location>
</feature>
<reference evidence="3" key="1">
    <citation type="submission" date="2015-04" db="EMBL/GenBank/DDBJ databases">
        <title>Cloning and characterization of novel fast omega gliadin genes in wheat and its relative species.</title>
        <authorList>
            <person name="Du X."/>
            <person name="Kong L."/>
        </authorList>
    </citation>
    <scope>NUCLEOTIDE SEQUENCE</scope>
</reference>
<feature type="region of interest" description="Disordered" evidence="1">
    <location>
        <begin position="21"/>
        <end position="91"/>
    </location>
</feature>
<evidence type="ECO:0000313" key="3">
    <source>
        <dbReference type="EMBL" id="ALG75807.1"/>
    </source>
</evidence>
<feature type="signal peptide" evidence="2">
    <location>
        <begin position="1"/>
        <end position="19"/>
    </location>
</feature>
<evidence type="ECO:0000256" key="1">
    <source>
        <dbReference type="SAM" id="MobiDB-lite"/>
    </source>
</evidence>
<keyword evidence="2" id="KW-0732">Signal</keyword>
<organism evidence="3">
    <name type="scientific">Aegilops searsii</name>
    <name type="common">Sears' goatgrass</name>
    <name type="synonym">Sitopsis searsii</name>
    <dbReference type="NCBI Taxonomy" id="4487"/>
    <lineage>
        <taxon>Eukaryota</taxon>
        <taxon>Viridiplantae</taxon>
        <taxon>Streptophyta</taxon>
        <taxon>Embryophyta</taxon>
        <taxon>Tracheophyta</taxon>
        <taxon>Spermatophyta</taxon>
        <taxon>Magnoliopsida</taxon>
        <taxon>Liliopsida</taxon>
        <taxon>Poales</taxon>
        <taxon>Poaceae</taxon>
        <taxon>BOP clade</taxon>
        <taxon>Pooideae</taxon>
        <taxon>Triticodae</taxon>
        <taxon>Triticeae</taxon>
        <taxon>Triticinae</taxon>
        <taxon>Aegilops</taxon>
    </lineage>
</organism>
<protein>
    <submittedName>
        <fullName evidence="3">Fast omega gliadin</fullName>
    </submittedName>
</protein>
<evidence type="ECO:0000256" key="2">
    <source>
        <dbReference type="SAM" id="SignalP"/>
    </source>
</evidence>